<dbReference type="EMBL" id="LEQJ01000001">
    <property type="protein sequence ID" value="RBS35447.1"/>
    <property type="molecule type" value="Genomic_DNA"/>
</dbReference>
<sequence>MVVQALRIDKEYFGDITLLGSRESNAPKVINGVSGRYVQLQAECSREDQPAFYVYLTAEDDKKLRLPELEVRISYDTGYFVFVKERITNRETSDDGREQLRRSGYQEVGLFLTGVKIEEVL</sequence>
<gene>
    <name evidence="1" type="ORF">EB12_00008</name>
</gene>
<dbReference type="Proteomes" id="UP000253144">
    <property type="component" value="Unassembled WGS sequence"/>
</dbReference>
<organism evidence="1 2">
    <name type="scientific">Enterococcus faecium</name>
    <name type="common">Streptococcus faecium</name>
    <dbReference type="NCBI Taxonomy" id="1352"/>
    <lineage>
        <taxon>Bacteria</taxon>
        <taxon>Bacillati</taxon>
        <taxon>Bacillota</taxon>
        <taxon>Bacilli</taxon>
        <taxon>Lactobacillales</taxon>
        <taxon>Enterococcaceae</taxon>
        <taxon>Enterococcus</taxon>
    </lineage>
</organism>
<accession>A0A3F3NTB2</accession>
<proteinExistence type="predicted"/>
<reference evidence="1 2" key="1">
    <citation type="submission" date="2015-06" db="EMBL/GenBank/DDBJ databases">
        <title>The Genome Sequence of Enterococcus faecium 131EA1.</title>
        <authorList>
            <consortium name="The Broad Institute Genomics Platform"/>
            <consortium name="The Broad Institute Genome Sequencing Center for Infectious Disease"/>
            <person name="Earl A.M."/>
            <person name="Van Tyne D."/>
            <person name="Lebreton F."/>
            <person name="Saavedra J.T."/>
            <person name="Gilmore M.S."/>
            <person name="Manson Mcguire A."/>
            <person name="Clock S."/>
            <person name="Crupain M."/>
            <person name="Rangan U."/>
            <person name="Young S."/>
            <person name="Abouelleil A."/>
            <person name="Cao P."/>
            <person name="Chapman S.B."/>
            <person name="Griggs A."/>
            <person name="Priest M."/>
            <person name="Shea T."/>
            <person name="Wortman J."/>
            <person name="Nusbaum C."/>
            <person name="Birren B."/>
        </authorList>
    </citation>
    <scope>NUCLEOTIDE SEQUENCE [LARGE SCALE GENOMIC DNA]</scope>
    <source>
        <strain evidence="1 2">131EA1</strain>
    </source>
</reference>
<evidence type="ECO:0000313" key="2">
    <source>
        <dbReference type="Proteomes" id="UP000253144"/>
    </source>
</evidence>
<evidence type="ECO:0000313" key="1">
    <source>
        <dbReference type="EMBL" id="RBS35447.1"/>
    </source>
</evidence>
<dbReference type="AlphaFoldDB" id="A0A3F3NTB2"/>
<protein>
    <submittedName>
        <fullName evidence="1">Uncharacterized protein</fullName>
    </submittedName>
</protein>
<comment type="caution">
    <text evidence="1">The sequence shown here is derived from an EMBL/GenBank/DDBJ whole genome shotgun (WGS) entry which is preliminary data.</text>
</comment>
<dbReference type="RefSeq" id="WP_113809259.1">
    <property type="nucleotide sequence ID" value="NZ_JARRYR010000026.1"/>
</dbReference>
<name>A0A3F3NTB2_ENTFC</name>